<evidence type="ECO:0000259" key="4">
    <source>
        <dbReference type="Pfam" id="PF23749"/>
    </source>
</evidence>
<name>A0AAV9XIS6_9PEZI</name>
<dbReference type="AlphaFoldDB" id="A0AAV9XIS6"/>
<dbReference type="InterPro" id="IPR019775">
    <property type="entry name" value="WD40_repeat_CS"/>
</dbReference>
<dbReference type="SUPFAM" id="SSF82171">
    <property type="entry name" value="DPP6 N-terminal domain-like"/>
    <property type="match status" value="2"/>
</dbReference>
<protein>
    <recommendedName>
        <fullName evidence="4">DUF7165 domain-containing protein</fullName>
    </recommendedName>
</protein>
<accession>A0AAV9XIS6</accession>
<feature type="repeat" description="WD" evidence="3">
    <location>
        <begin position="275"/>
        <end position="315"/>
    </location>
</feature>
<dbReference type="PRINTS" id="PR00320">
    <property type="entry name" value="GPROTEINBRPT"/>
</dbReference>
<feature type="repeat" description="WD" evidence="3">
    <location>
        <begin position="830"/>
        <end position="861"/>
    </location>
</feature>
<feature type="repeat" description="WD" evidence="3">
    <location>
        <begin position="652"/>
        <end position="693"/>
    </location>
</feature>
<evidence type="ECO:0000256" key="1">
    <source>
        <dbReference type="ARBA" id="ARBA00022574"/>
    </source>
</evidence>
<dbReference type="CDD" id="cd00200">
    <property type="entry name" value="WD40"/>
    <property type="match status" value="2"/>
</dbReference>
<keyword evidence="2" id="KW-0677">Repeat</keyword>
<dbReference type="InterPro" id="IPR015943">
    <property type="entry name" value="WD40/YVTN_repeat-like_dom_sf"/>
</dbReference>
<dbReference type="PROSITE" id="PS00678">
    <property type="entry name" value="WD_REPEATS_1"/>
    <property type="match status" value="2"/>
</dbReference>
<dbReference type="InterPro" id="IPR020472">
    <property type="entry name" value="WD40_PAC1"/>
</dbReference>
<organism evidence="5 6">
    <name type="scientific">Orbilia ellipsospora</name>
    <dbReference type="NCBI Taxonomy" id="2528407"/>
    <lineage>
        <taxon>Eukaryota</taxon>
        <taxon>Fungi</taxon>
        <taxon>Dikarya</taxon>
        <taxon>Ascomycota</taxon>
        <taxon>Pezizomycotina</taxon>
        <taxon>Orbiliomycetes</taxon>
        <taxon>Orbiliales</taxon>
        <taxon>Orbiliaceae</taxon>
        <taxon>Orbilia</taxon>
    </lineage>
</organism>
<comment type="caution">
    <text evidence="5">The sequence shown here is derived from an EMBL/GenBank/DDBJ whole genome shotgun (WGS) entry which is preliminary data.</text>
</comment>
<proteinExistence type="predicted"/>
<reference evidence="5 6" key="1">
    <citation type="submission" date="2019-10" db="EMBL/GenBank/DDBJ databases">
        <authorList>
            <person name="Palmer J.M."/>
        </authorList>
    </citation>
    <scope>NUCLEOTIDE SEQUENCE [LARGE SCALE GENOMIC DNA]</scope>
    <source>
        <strain evidence="5 6">TWF694</strain>
    </source>
</reference>
<dbReference type="EMBL" id="JAVHJO010000004">
    <property type="protein sequence ID" value="KAK6541064.1"/>
    <property type="molecule type" value="Genomic_DNA"/>
</dbReference>
<dbReference type="PROSITE" id="PS50082">
    <property type="entry name" value="WD_REPEATS_2"/>
    <property type="match status" value="5"/>
</dbReference>
<evidence type="ECO:0000313" key="6">
    <source>
        <dbReference type="Proteomes" id="UP001365542"/>
    </source>
</evidence>
<keyword evidence="1 3" id="KW-0853">WD repeat</keyword>
<dbReference type="SUPFAM" id="SSF50998">
    <property type="entry name" value="Quinoprotein alcohol dehydrogenase-like"/>
    <property type="match status" value="1"/>
</dbReference>
<keyword evidence="6" id="KW-1185">Reference proteome</keyword>
<feature type="repeat" description="WD" evidence="3">
    <location>
        <begin position="610"/>
        <end position="646"/>
    </location>
</feature>
<evidence type="ECO:0000313" key="5">
    <source>
        <dbReference type="EMBL" id="KAK6541064.1"/>
    </source>
</evidence>
<dbReference type="Pfam" id="PF00400">
    <property type="entry name" value="WD40"/>
    <property type="match status" value="5"/>
</dbReference>
<dbReference type="PANTHER" id="PTHR19879:SF9">
    <property type="entry name" value="TRANSCRIPTION INITIATION FACTOR TFIID SUBUNIT 5"/>
    <property type="match status" value="1"/>
</dbReference>
<dbReference type="PANTHER" id="PTHR19879">
    <property type="entry name" value="TRANSCRIPTION INITIATION FACTOR TFIID"/>
    <property type="match status" value="1"/>
</dbReference>
<dbReference type="Pfam" id="PF23749">
    <property type="entry name" value="DUF7165"/>
    <property type="match status" value="1"/>
</dbReference>
<dbReference type="Gene3D" id="2.130.10.10">
    <property type="entry name" value="YVTN repeat-like/Quinoprotein amine dehydrogenase"/>
    <property type="match status" value="5"/>
</dbReference>
<dbReference type="InterPro" id="IPR001680">
    <property type="entry name" value="WD40_rpt"/>
</dbReference>
<dbReference type="Proteomes" id="UP001365542">
    <property type="component" value="Unassembled WGS sequence"/>
</dbReference>
<dbReference type="PROSITE" id="PS50294">
    <property type="entry name" value="WD_REPEATS_REGION"/>
    <property type="match status" value="3"/>
</dbReference>
<dbReference type="SMART" id="SM00320">
    <property type="entry name" value="WD40"/>
    <property type="match status" value="12"/>
</dbReference>
<gene>
    <name evidence="5" type="ORF">TWF694_008441</name>
</gene>
<sequence>MDTSEQEEILEEFQQIVGTIINLATPLSISSLARLLYLPEETIEYRLKALRSVLNIPDNRHKPVRLFHLSFRDFLLGIKGKNQFRIDEKKAHSEIAKNCIKLMSGSQGIKKDICGLGSPGSLRLEISQITVDRYISPELQYACRHWVYHLKSSGYPIADNSQVHIFLQQHLLHWLEATSILGNMYNTPETVNTLNSLVDTVDGGKISEFIYDIKRFLHQNLYIIDKAPLQTYVSAIIFAPMNSIVRKIFNPENMIQWVEKFPRVQDEWGALLQILEEHNDEIMAAAFSPDGKILASAHSSAAKLWDADTGAPLHILDHSDSSGAVAFSPDGKTLVVAGEKVVSLWDTNTGVPLQILGLECINERYAMALSPDGQVLASADGSAIKLWRVSTGALLQTLKDVDQVDIDLIVFSPDGKTLATASESFVRLWDMATGVLLRVLEHTCLIRDVMLLLASETTLEHCDSSETEGTRTLLCEVAFSLSGRIITTKEIVTHVSEDSFQSVDMDLEWLKLRSFEMSQCDKLLEVLQDHINQDGSAAFLPRGKNLVLKHGNNTIILWGLNEQPSGTLKERITRSKTITFSPDGNILASVPGDGTVRLWDAGTGEPLRTLEGHTSWVDAVAFSPGGMTLVSASSDSTVKIWDVSTGVPLWELEGHISWVSTIAFSSDGMMLASASFDHTVRIWNPNTGTPLQVIQHQERVSSAAFSPNGKVLLATGFKTISLWDVRAPDAMRVPGKRAERAQAFKMAFSPSGETLASIHDDAVRLWEINTGINICIAEGPAISSYDLIVFSLDSKALAVSDHDFGILRLWDIGNSAPLQTIQSDICHEEIVFSPDGKLLALSDHDKTIQLWDTGTGELLQTLQEKYRQFWGMAFSPNSKNLVSMCSGSYVQLWDLNNGASPQNWEFAIAAYLGAFFLDGETLALATKDGLELWNFSTRLLLQKIEHPEQIHSIWFSSEGETLVLTNDDSVQLWEAHNRAPPGILEEQPPVSLSLVYKETKPKVYIEGEWIKRGKERLIWLPYSYRRNCSAVHNDLIAFGHESGEISYIELKF</sequence>
<evidence type="ECO:0000256" key="2">
    <source>
        <dbReference type="ARBA" id="ARBA00022737"/>
    </source>
</evidence>
<dbReference type="InterPro" id="IPR055589">
    <property type="entry name" value="DUF7165"/>
</dbReference>
<feature type="repeat" description="WD" evidence="3">
    <location>
        <begin position="568"/>
        <end position="609"/>
    </location>
</feature>
<dbReference type="InterPro" id="IPR011047">
    <property type="entry name" value="Quinoprotein_ADH-like_sf"/>
</dbReference>
<evidence type="ECO:0000256" key="3">
    <source>
        <dbReference type="PROSITE-ProRule" id="PRU00221"/>
    </source>
</evidence>
<feature type="domain" description="DUF7165" evidence="4">
    <location>
        <begin position="283"/>
        <end position="419"/>
    </location>
</feature>